<dbReference type="PROSITE" id="PS51257">
    <property type="entry name" value="PROKAR_LIPOPROTEIN"/>
    <property type="match status" value="1"/>
</dbReference>
<dbReference type="NCBIfam" id="TIGR01730">
    <property type="entry name" value="RND_mfp"/>
    <property type="match status" value="1"/>
</dbReference>
<dbReference type="Pfam" id="PF25967">
    <property type="entry name" value="RND-MFP_C"/>
    <property type="match status" value="1"/>
</dbReference>
<evidence type="ECO:0000256" key="2">
    <source>
        <dbReference type="ARBA" id="ARBA00009477"/>
    </source>
</evidence>
<feature type="domain" description="CusB-like beta-barrel" evidence="6">
    <location>
        <begin position="196"/>
        <end position="270"/>
    </location>
</feature>
<evidence type="ECO:0000259" key="6">
    <source>
        <dbReference type="Pfam" id="PF25954"/>
    </source>
</evidence>
<dbReference type="PANTHER" id="PTHR30469:SF20">
    <property type="entry name" value="EFFLUX RND TRANSPORTER PERIPLASMIC ADAPTOR SUBUNIT"/>
    <property type="match status" value="1"/>
</dbReference>
<protein>
    <submittedName>
        <fullName evidence="8">Efflux RND transporter periplasmic adaptor subunit</fullName>
    </submittedName>
</protein>
<dbReference type="Pfam" id="PF25954">
    <property type="entry name" value="Beta-barrel_RND_2"/>
    <property type="match status" value="1"/>
</dbReference>
<keyword evidence="9" id="KW-1185">Reference proteome</keyword>
<dbReference type="SUPFAM" id="SSF111369">
    <property type="entry name" value="HlyD-like secretion proteins"/>
    <property type="match status" value="1"/>
</dbReference>
<sequence>MRAGVLAALAGGLVACQEEGPDPIAQAEAKLIAQPRPAKVFTVSDQTGVSSRRFTGRVQPVKTVDLAFQVGGKLKQLPVMESGRVEEGSLIAALDPSDYERAVREAQLRVDQSKRELDRQKKLRERSVVSQSTYDDQKNQYDLAVEALKTAEQNLAYTRLEAPFEGVITRRLIDNYTFVSPGTAVVRMQDVSEVQVDINVPEALFAQVTESQVQGIHAEFQAFPGKEFPLVYREHSTEVDDVTQTYQFTLAMPQQPGYRIMPGMSATVVVNIDRHADGDADFLIPTGAVAVDGAKKTFVWLLDSENDTVSKKPIEVGVVSGDYLPVTKGLELGDEIISAGVSYLTDGQTVRPLR</sequence>
<dbReference type="GO" id="GO:1990281">
    <property type="term" value="C:efflux pump complex"/>
    <property type="evidence" value="ECO:0007669"/>
    <property type="project" value="TreeGrafter"/>
</dbReference>
<evidence type="ECO:0000256" key="3">
    <source>
        <dbReference type="ARBA" id="ARBA00022448"/>
    </source>
</evidence>
<evidence type="ECO:0000259" key="7">
    <source>
        <dbReference type="Pfam" id="PF25967"/>
    </source>
</evidence>
<dbReference type="Gene3D" id="2.40.30.170">
    <property type="match status" value="1"/>
</dbReference>
<dbReference type="PANTHER" id="PTHR30469">
    <property type="entry name" value="MULTIDRUG RESISTANCE PROTEIN MDTA"/>
    <property type="match status" value="1"/>
</dbReference>
<dbReference type="EMBL" id="JAFLNF010000005">
    <property type="protein sequence ID" value="MBO0346205.1"/>
    <property type="molecule type" value="Genomic_DNA"/>
</dbReference>
<proteinExistence type="inferred from homology"/>
<feature type="domain" description="Multidrug resistance protein MdtA-like C-terminal permuted SH3" evidence="7">
    <location>
        <begin position="283"/>
        <end position="340"/>
    </location>
</feature>
<feature type="domain" description="Multidrug resistance protein MdtA-like barrel-sandwich hybrid" evidence="5">
    <location>
        <begin position="63"/>
        <end position="183"/>
    </location>
</feature>
<comment type="caution">
    <text evidence="8">The sequence shown here is derived from an EMBL/GenBank/DDBJ whole genome shotgun (WGS) entry which is preliminary data.</text>
</comment>
<dbReference type="InterPro" id="IPR058625">
    <property type="entry name" value="MdtA-like_BSH"/>
</dbReference>
<name>A0A939J5V0_9HYPH</name>
<comment type="similarity">
    <text evidence="2">Belongs to the membrane fusion protein (MFP) (TC 8.A.1) family.</text>
</comment>
<dbReference type="GO" id="GO:0015562">
    <property type="term" value="F:efflux transmembrane transporter activity"/>
    <property type="evidence" value="ECO:0007669"/>
    <property type="project" value="TreeGrafter"/>
</dbReference>
<comment type="subcellular location">
    <subcellularLocation>
        <location evidence="1">Cell envelope</location>
    </subcellularLocation>
</comment>
<reference evidence="8" key="1">
    <citation type="submission" date="2021-03" db="EMBL/GenBank/DDBJ databases">
        <title>Roseibium sp. CAU 1637 isolated from Incheon.</title>
        <authorList>
            <person name="Kim W."/>
        </authorList>
    </citation>
    <scope>NUCLEOTIDE SEQUENCE</scope>
    <source>
        <strain evidence="8">CAU 1637</strain>
    </source>
</reference>
<dbReference type="Gene3D" id="2.40.420.20">
    <property type="match status" value="1"/>
</dbReference>
<keyword evidence="3" id="KW-0813">Transport</keyword>
<evidence type="ECO:0000313" key="9">
    <source>
        <dbReference type="Proteomes" id="UP000664779"/>
    </source>
</evidence>
<gene>
    <name evidence="8" type="ORF">J0X15_13310</name>
</gene>
<dbReference type="AlphaFoldDB" id="A0A939J5V0"/>
<dbReference type="InterPro" id="IPR058627">
    <property type="entry name" value="MdtA-like_C"/>
</dbReference>
<dbReference type="InterPro" id="IPR006143">
    <property type="entry name" value="RND_pump_MFP"/>
</dbReference>
<accession>A0A939J5V0</accession>
<evidence type="ECO:0000256" key="1">
    <source>
        <dbReference type="ARBA" id="ARBA00004196"/>
    </source>
</evidence>
<evidence type="ECO:0000256" key="4">
    <source>
        <dbReference type="SAM" id="Coils"/>
    </source>
</evidence>
<evidence type="ECO:0000313" key="8">
    <source>
        <dbReference type="EMBL" id="MBO0346205.1"/>
    </source>
</evidence>
<dbReference type="InterPro" id="IPR058792">
    <property type="entry name" value="Beta-barrel_RND_2"/>
</dbReference>
<dbReference type="Pfam" id="PF25917">
    <property type="entry name" value="BSH_RND"/>
    <property type="match status" value="1"/>
</dbReference>
<keyword evidence="4" id="KW-0175">Coiled coil</keyword>
<dbReference type="Proteomes" id="UP000664779">
    <property type="component" value="Unassembled WGS sequence"/>
</dbReference>
<organism evidence="8 9">
    <name type="scientific">Roseibium limicola</name>
    <dbReference type="NCBI Taxonomy" id="2816037"/>
    <lineage>
        <taxon>Bacteria</taxon>
        <taxon>Pseudomonadati</taxon>
        <taxon>Pseudomonadota</taxon>
        <taxon>Alphaproteobacteria</taxon>
        <taxon>Hyphomicrobiales</taxon>
        <taxon>Stappiaceae</taxon>
        <taxon>Roseibium</taxon>
    </lineage>
</organism>
<feature type="coiled-coil region" evidence="4">
    <location>
        <begin position="103"/>
        <end position="154"/>
    </location>
</feature>
<dbReference type="Gene3D" id="2.40.50.100">
    <property type="match status" value="1"/>
</dbReference>
<evidence type="ECO:0000259" key="5">
    <source>
        <dbReference type="Pfam" id="PF25917"/>
    </source>
</evidence>
<dbReference type="Gene3D" id="1.10.287.470">
    <property type="entry name" value="Helix hairpin bin"/>
    <property type="match status" value="1"/>
</dbReference>